<evidence type="ECO:0000259" key="2">
    <source>
        <dbReference type="Pfam" id="PF01345"/>
    </source>
</evidence>
<keyword evidence="4" id="KW-1185">Reference proteome</keyword>
<dbReference type="OrthoDB" id="9773411at2"/>
<dbReference type="PANTHER" id="PTHR23303:SF14">
    <property type="entry name" value="BOS COMPLEX SUBUNIT NOMO1-RELATED"/>
    <property type="match status" value="1"/>
</dbReference>
<keyword evidence="1" id="KW-0732">Signal</keyword>
<accession>A0A1H3BGV5</accession>
<name>A0A1H3BGV5_9RHOB</name>
<organism evidence="3 4">
    <name type="scientific">Litoreibacter albidus</name>
    <dbReference type="NCBI Taxonomy" id="670155"/>
    <lineage>
        <taxon>Bacteria</taxon>
        <taxon>Pseudomonadati</taxon>
        <taxon>Pseudomonadota</taxon>
        <taxon>Alphaproteobacteria</taxon>
        <taxon>Rhodobacterales</taxon>
        <taxon>Roseobacteraceae</taxon>
        <taxon>Litoreibacter</taxon>
    </lineage>
</organism>
<dbReference type="EMBL" id="FNOI01000007">
    <property type="protein sequence ID" value="SDX40279.1"/>
    <property type="molecule type" value="Genomic_DNA"/>
</dbReference>
<dbReference type="Pfam" id="PF01345">
    <property type="entry name" value="DUF11"/>
    <property type="match status" value="1"/>
</dbReference>
<sequence length="772" mass="79527">NGAVETVLGNVVANDTLNSVADPAIGSDVTLNGSGTAQDGTTSLGLDVTPTAGSITLNADGSVTVAAGTTAGSYVYTYEICEVLNPSNCDTATATVEVAAAAIVANNDTPAAPVDLAQPTTGVLNVLDNDMFNDLPVDPAGITVTPVGPLPSNFVLNSDGTLDTTALVPNGTYSFDYQICEVVNPTNCNAATVQLEVISSLPLVTGNVYLDTNGNGSFEAGSDEVLEGYAVELILDGVVVQTTTSGSDGSYEFSGFTPDNGYEIVFTDVATGVAVGSISDLDIEADTVLMDQNQPIDPAGVIYNSATGAPVQGATIQMTDAAGTPLPTVCLLPGQQPQTTTATGQYSFDVIPGGAPSCPTAETEYRLKITTYPSGFVTAVSALTPAEAGTLDATTCPVDAVPGGSCQLSASSTAPAAGSPTPYYLAFLLATGDPDVINNHIPLDPVPVVPVNGLSITKVANVTTARIGDVVTYTITASNGNLVAAGPLDVVDILPAGFLYTPGSATLDGAAVVPTVSGNRVTVENVTVPASGVATLTLQVRVTSAALAGDAANRARMVDPITGNALSADGVAIVRVVSEHVFDCADIIGKVFDDKNHNGYQDKGEPGLAGARVVTVRGVRITTDEFGRFHVPCAELPSDIGSNFTLKLDTASLPTGYRVTTENPRVIRVTAGKMAKLNFGASISNVVDIDLTATAFEPDTGEPIDGFGESVDRLLASIKRKPSVLRLSYLLEDEELKTAQKKLRLVEKILRAKWRRVGGYKLNIETTIKRVQ</sequence>
<dbReference type="AlphaFoldDB" id="A0A1H3BGV5"/>
<feature type="non-terminal residue" evidence="3">
    <location>
        <position position="1"/>
    </location>
</feature>
<evidence type="ECO:0000313" key="3">
    <source>
        <dbReference type="EMBL" id="SDX40279.1"/>
    </source>
</evidence>
<dbReference type="Gene3D" id="2.60.40.740">
    <property type="match status" value="1"/>
</dbReference>
<reference evidence="4" key="1">
    <citation type="submission" date="2016-10" db="EMBL/GenBank/DDBJ databases">
        <authorList>
            <person name="Varghese N."/>
            <person name="Submissions S."/>
        </authorList>
    </citation>
    <scope>NUCLEOTIDE SEQUENCE [LARGE SCALE GENOMIC DNA]</scope>
    <source>
        <strain evidence="4">DSM 26922</strain>
    </source>
</reference>
<protein>
    <submittedName>
        <fullName evidence="3">Conserved repeat domain-containing protein</fullName>
    </submittedName>
</protein>
<dbReference type="SUPFAM" id="SSF117074">
    <property type="entry name" value="Hypothetical protein PA1324"/>
    <property type="match status" value="2"/>
</dbReference>
<evidence type="ECO:0000256" key="1">
    <source>
        <dbReference type="ARBA" id="ARBA00022729"/>
    </source>
</evidence>
<feature type="domain" description="DUF11" evidence="2">
    <location>
        <begin position="454"/>
        <end position="562"/>
    </location>
</feature>
<gene>
    <name evidence="3" type="ORF">SAMN04488001_3112</name>
</gene>
<dbReference type="InterPro" id="IPR051417">
    <property type="entry name" value="SDr/BOS_complex"/>
</dbReference>
<dbReference type="PANTHER" id="PTHR23303">
    <property type="entry name" value="CARBOXYPEPTIDASE REGULATORY REGION-CONTAINING"/>
    <property type="match status" value="1"/>
</dbReference>
<dbReference type="InterPro" id="IPR047589">
    <property type="entry name" value="DUF11_rpt"/>
</dbReference>
<evidence type="ECO:0000313" key="4">
    <source>
        <dbReference type="Proteomes" id="UP000199441"/>
    </source>
</evidence>
<dbReference type="Gene3D" id="2.60.40.10">
    <property type="entry name" value="Immunoglobulins"/>
    <property type="match status" value="2"/>
</dbReference>
<dbReference type="InterPro" id="IPR013783">
    <property type="entry name" value="Ig-like_fold"/>
</dbReference>
<dbReference type="RefSeq" id="WP_139254572.1">
    <property type="nucleotide sequence ID" value="NZ_FNOI01000007.1"/>
</dbReference>
<proteinExistence type="predicted"/>
<dbReference type="STRING" id="670155.SAMN04488001_3112"/>
<dbReference type="InterPro" id="IPR001434">
    <property type="entry name" value="OmcB-like_DUF11"/>
</dbReference>
<dbReference type="NCBIfam" id="TIGR01451">
    <property type="entry name" value="B_ant_repeat"/>
    <property type="match status" value="1"/>
</dbReference>
<dbReference type="Gene3D" id="2.60.40.1120">
    <property type="entry name" value="Carboxypeptidase-like, regulatory domain"/>
    <property type="match status" value="1"/>
</dbReference>
<dbReference type="Proteomes" id="UP000199441">
    <property type="component" value="Unassembled WGS sequence"/>
</dbReference>